<accession>A0A8K0JMZ0</accession>
<gene>
    <name evidence="3" type="ORF">FFLO_02293</name>
</gene>
<dbReference type="Proteomes" id="UP000812966">
    <property type="component" value="Unassembled WGS sequence"/>
</dbReference>
<keyword evidence="2" id="KW-1133">Transmembrane helix</keyword>
<reference evidence="3" key="1">
    <citation type="submission" date="2020-04" db="EMBL/GenBank/DDBJ databases">
        <title>Analysis of mating type loci in Filobasidium floriforme.</title>
        <authorList>
            <person name="Nowrousian M."/>
        </authorList>
    </citation>
    <scope>NUCLEOTIDE SEQUENCE</scope>
    <source>
        <strain evidence="3">CBS 6242</strain>
    </source>
</reference>
<feature type="transmembrane region" description="Helical" evidence="2">
    <location>
        <begin position="53"/>
        <end position="74"/>
    </location>
</feature>
<evidence type="ECO:0000313" key="3">
    <source>
        <dbReference type="EMBL" id="KAG7562305.1"/>
    </source>
</evidence>
<feature type="region of interest" description="Disordered" evidence="1">
    <location>
        <begin position="120"/>
        <end position="161"/>
    </location>
</feature>
<evidence type="ECO:0000256" key="1">
    <source>
        <dbReference type="SAM" id="MobiDB-lite"/>
    </source>
</evidence>
<feature type="compositionally biased region" description="Polar residues" evidence="1">
    <location>
        <begin position="143"/>
        <end position="153"/>
    </location>
</feature>
<sequence length="269" mass="29404">MSSSINFFAAQRLRWNVFGLVTWWLATRSDLWVTTSRLAGAMFGWRHTHWDVYVARIGYILFTFNIIQALYFMASNTSQEPTQGSGVAQVLPASQVFVKQQAQTTHPAFPSSLSISSIRERAQRNQASSTGRAEGGGVEDKATSTGKFTTSPTMEGLPLSSLLTPAKSTSELRSRDMAALHGEAEQFHLQTPPAWNGSRSRREREQVTARDAIPGLPGSQGIATYQSTPQEGGELGSKILTAHEAHNTGLDPLSVSVYKARKSLMMGEL</sequence>
<dbReference type="AlphaFoldDB" id="A0A8K0JMZ0"/>
<proteinExistence type="predicted"/>
<keyword evidence="4" id="KW-1185">Reference proteome</keyword>
<keyword evidence="2" id="KW-0472">Membrane</keyword>
<keyword evidence="2" id="KW-0812">Transmembrane</keyword>
<name>A0A8K0JMZ0_9TREE</name>
<comment type="caution">
    <text evidence="3">The sequence shown here is derived from an EMBL/GenBank/DDBJ whole genome shotgun (WGS) entry which is preliminary data.</text>
</comment>
<evidence type="ECO:0000256" key="2">
    <source>
        <dbReference type="SAM" id="Phobius"/>
    </source>
</evidence>
<organism evidence="3 4">
    <name type="scientific">Filobasidium floriforme</name>
    <dbReference type="NCBI Taxonomy" id="5210"/>
    <lineage>
        <taxon>Eukaryota</taxon>
        <taxon>Fungi</taxon>
        <taxon>Dikarya</taxon>
        <taxon>Basidiomycota</taxon>
        <taxon>Agaricomycotina</taxon>
        <taxon>Tremellomycetes</taxon>
        <taxon>Filobasidiales</taxon>
        <taxon>Filobasidiaceae</taxon>
        <taxon>Filobasidium</taxon>
    </lineage>
</organism>
<dbReference type="EMBL" id="JABELV010000035">
    <property type="protein sequence ID" value="KAG7562305.1"/>
    <property type="molecule type" value="Genomic_DNA"/>
</dbReference>
<evidence type="ECO:0000313" key="4">
    <source>
        <dbReference type="Proteomes" id="UP000812966"/>
    </source>
</evidence>
<protein>
    <submittedName>
        <fullName evidence="3">Uncharacterized protein</fullName>
    </submittedName>
</protein>